<gene>
    <name evidence="5" type="ORF">CVLEPA_LOCUS27737</name>
</gene>
<dbReference type="PROSITE" id="PS00107">
    <property type="entry name" value="PROTEIN_KINASE_ATP"/>
    <property type="match status" value="1"/>
</dbReference>
<evidence type="ECO:0000256" key="1">
    <source>
        <dbReference type="ARBA" id="ARBA00022741"/>
    </source>
</evidence>
<dbReference type="Gene3D" id="1.25.40.10">
    <property type="entry name" value="Tetratricopeptide repeat domain"/>
    <property type="match status" value="1"/>
</dbReference>
<dbReference type="InterPro" id="IPR008271">
    <property type="entry name" value="Ser/Thr_kinase_AS"/>
</dbReference>
<dbReference type="EMBL" id="CAWYQH010000141">
    <property type="protein sequence ID" value="CAK8694361.1"/>
    <property type="molecule type" value="Genomic_DNA"/>
</dbReference>
<dbReference type="PANTHER" id="PTHR44329">
    <property type="entry name" value="SERINE/THREONINE-PROTEIN KINASE TNNI3K-RELATED"/>
    <property type="match status" value="1"/>
</dbReference>
<dbReference type="PROSITE" id="PS50011">
    <property type="entry name" value="PROTEIN_KINASE_DOM"/>
    <property type="match status" value="1"/>
</dbReference>
<dbReference type="SUPFAM" id="SSF56112">
    <property type="entry name" value="Protein kinase-like (PK-like)"/>
    <property type="match status" value="1"/>
</dbReference>
<feature type="domain" description="Protein kinase" evidence="4">
    <location>
        <begin position="24"/>
        <end position="322"/>
    </location>
</feature>
<comment type="caution">
    <text evidence="5">The sequence shown here is derived from an EMBL/GenBank/DDBJ whole genome shotgun (WGS) entry which is preliminary data.</text>
</comment>
<proteinExistence type="predicted"/>
<feature type="binding site" evidence="3">
    <location>
        <position position="52"/>
    </location>
    <ligand>
        <name>ATP</name>
        <dbReference type="ChEBI" id="CHEBI:30616"/>
    </ligand>
</feature>
<evidence type="ECO:0000256" key="2">
    <source>
        <dbReference type="ARBA" id="ARBA00022840"/>
    </source>
</evidence>
<keyword evidence="1 3" id="KW-0547">Nucleotide-binding</keyword>
<evidence type="ECO:0000313" key="6">
    <source>
        <dbReference type="Proteomes" id="UP001642483"/>
    </source>
</evidence>
<keyword evidence="6" id="KW-1185">Reference proteome</keyword>
<sequence>MNDAEALLARDDVKEFQTSEILCKAEDSILGRGNFGTVLVGYHRVHGRLAVKCQPLQGSQQEIEASRKKFLKEIKMVHLARNDFVMRVEGMVEWEGWIGMVTKYMAAGSLHDLLFNKTIDTIAVILLLRICYEVSDAITYIHNLFQTTRIAHGDLKPQNILLDSDLHCKVADFGGAALSMHTLSNQGPNDDNPDEGNQYTLLFAAPERLTTDSSRVTTAMDVYSFGVIVYIVLVRRYPESARVMPNLLMLRVIEGIRFNEAEIQEKLTKLREEGREDEATIVTLLQNVMRECWNHSPALRPAMMTVRDRLRSQMESIDHSKVVRCVLNTVQLVNIRRGLPDEKECVSIDKIICRKKGRADVAQMPHTSSVEPMSTSLTNTEKQELLRNAEVDKTNNYEQMLENCFTDDDKENATVHQYITSVQESIDNSTEATVACERLSKVVSTISLSQNELLKTAHAIINVVQLVHKKHPDQILLPILQLMQYAKDLCVKMTKLSTRVIFFERCARVMQALVSKSVTAPKLIVNSVMMPYAEELLSLMLPDENVSKTLLLQAKAACWECIAACYNRTNNITRSIEFNKKTITELEREFGSNCRKLIAYGSCCNNLGSIYEMEKKPEQAEEYFLKSHYTFREVDNALSEEKKVNSIYKTINGKQ</sequence>
<dbReference type="Gene3D" id="1.10.510.10">
    <property type="entry name" value="Transferase(Phosphotransferase) domain 1"/>
    <property type="match status" value="1"/>
</dbReference>
<dbReference type="InterPro" id="IPR000719">
    <property type="entry name" value="Prot_kinase_dom"/>
</dbReference>
<dbReference type="InterPro" id="IPR051681">
    <property type="entry name" value="Ser/Thr_Kinases-Pseudokinases"/>
</dbReference>
<reference evidence="5 6" key="1">
    <citation type="submission" date="2024-02" db="EMBL/GenBank/DDBJ databases">
        <authorList>
            <person name="Daric V."/>
            <person name="Darras S."/>
        </authorList>
    </citation>
    <scope>NUCLEOTIDE SEQUENCE [LARGE SCALE GENOMIC DNA]</scope>
</reference>
<dbReference type="PROSITE" id="PS00108">
    <property type="entry name" value="PROTEIN_KINASE_ST"/>
    <property type="match status" value="1"/>
</dbReference>
<name>A0ABP0GRJ5_CLALP</name>
<organism evidence="5 6">
    <name type="scientific">Clavelina lepadiformis</name>
    <name type="common">Light-bulb sea squirt</name>
    <name type="synonym">Ascidia lepadiformis</name>
    <dbReference type="NCBI Taxonomy" id="159417"/>
    <lineage>
        <taxon>Eukaryota</taxon>
        <taxon>Metazoa</taxon>
        <taxon>Chordata</taxon>
        <taxon>Tunicata</taxon>
        <taxon>Ascidiacea</taxon>
        <taxon>Aplousobranchia</taxon>
        <taxon>Clavelinidae</taxon>
        <taxon>Clavelina</taxon>
    </lineage>
</organism>
<dbReference type="InterPro" id="IPR017441">
    <property type="entry name" value="Protein_kinase_ATP_BS"/>
</dbReference>
<protein>
    <recommendedName>
        <fullName evidence="4">Protein kinase domain-containing protein</fullName>
    </recommendedName>
</protein>
<dbReference type="InterPro" id="IPR011990">
    <property type="entry name" value="TPR-like_helical_dom_sf"/>
</dbReference>
<evidence type="ECO:0000256" key="3">
    <source>
        <dbReference type="PROSITE-ProRule" id="PRU10141"/>
    </source>
</evidence>
<dbReference type="SMART" id="SM00220">
    <property type="entry name" value="S_TKc"/>
    <property type="match status" value="1"/>
</dbReference>
<accession>A0ABP0GRJ5</accession>
<dbReference type="InterPro" id="IPR011009">
    <property type="entry name" value="Kinase-like_dom_sf"/>
</dbReference>
<dbReference type="Proteomes" id="UP001642483">
    <property type="component" value="Unassembled WGS sequence"/>
</dbReference>
<keyword evidence="2 3" id="KW-0067">ATP-binding</keyword>
<evidence type="ECO:0000259" key="4">
    <source>
        <dbReference type="PROSITE" id="PS50011"/>
    </source>
</evidence>
<dbReference type="Pfam" id="PF00069">
    <property type="entry name" value="Pkinase"/>
    <property type="match status" value="1"/>
</dbReference>
<dbReference type="PANTHER" id="PTHR44329:SF291">
    <property type="entry name" value="PROTEIN KINASE DOMAIN-CONTAINING PROTEIN"/>
    <property type="match status" value="1"/>
</dbReference>
<evidence type="ECO:0000313" key="5">
    <source>
        <dbReference type="EMBL" id="CAK8694361.1"/>
    </source>
</evidence>